<evidence type="ECO:0000256" key="2">
    <source>
        <dbReference type="ARBA" id="ARBA00022692"/>
    </source>
</evidence>
<feature type="transmembrane region" description="Helical" evidence="5">
    <location>
        <begin position="101"/>
        <end position="124"/>
    </location>
</feature>
<name>A0A2K8L567_9PROT</name>
<reference evidence="6 7" key="1">
    <citation type="submission" date="2016-12" db="EMBL/GenBank/DDBJ databases">
        <title>Isolation and genomic insights into novel planktonic Zetaproteobacteria from stratified waters of the Chesapeake Bay.</title>
        <authorList>
            <person name="McAllister S.M."/>
            <person name="Kato S."/>
            <person name="Chan C.S."/>
            <person name="Chiu B.K."/>
            <person name="Field E.K."/>
        </authorList>
    </citation>
    <scope>NUCLEOTIDE SEQUENCE [LARGE SCALE GENOMIC DNA]</scope>
    <source>
        <strain evidence="6 7">CP-8</strain>
    </source>
</reference>
<evidence type="ECO:0000313" key="7">
    <source>
        <dbReference type="Proteomes" id="UP000231637"/>
    </source>
</evidence>
<keyword evidence="4 5" id="KW-0472">Membrane</keyword>
<dbReference type="KEGG" id="mfn:Ga0123462_1568"/>
<dbReference type="InterPro" id="IPR052719">
    <property type="entry name" value="CvpA-like"/>
</dbReference>
<evidence type="ECO:0000256" key="5">
    <source>
        <dbReference type="SAM" id="Phobius"/>
    </source>
</evidence>
<dbReference type="Proteomes" id="UP000231637">
    <property type="component" value="Chromosome"/>
</dbReference>
<keyword evidence="3 5" id="KW-1133">Transmembrane helix</keyword>
<feature type="transmembrane region" description="Helical" evidence="5">
    <location>
        <begin position="64"/>
        <end position="89"/>
    </location>
</feature>
<keyword evidence="7" id="KW-1185">Reference proteome</keyword>
<feature type="transmembrane region" description="Helical" evidence="5">
    <location>
        <begin position="28"/>
        <end position="44"/>
    </location>
</feature>
<proteinExistence type="predicted"/>
<dbReference type="AlphaFoldDB" id="A0A2K8L567"/>
<organism evidence="6 7">
    <name type="scientific">Mariprofundus ferrinatatus</name>
    <dbReference type="NCBI Taxonomy" id="1921087"/>
    <lineage>
        <taxon>Bacteria</taxon>
        <taxon>Pseudomonadati</taxon>
        <taxon>Pseudomonadota</taxon>
        <taxon>Candidatius Mariprofundia</taxon>
        <taxon>Mariprofundales</taxon>
        <taxon>Mariprofundaceae</taxon>
        <taxon>Mariprofundus</taxon>
    </lineage>
</organism>
<evidence type="ECO:0000313" key="6">
    <source>
        <dbReference type="EMBL" id="ATX82427.1"/>
    </source>
</evidence>
<evidence type="ECO:0000256" key="4">
    <source>
        <dbReference type="ARBA" id="ARBA00023136"/>
    </source>
</evidence>
<dbReference type="Pfam" id="PF02674">
    <property type="entry name" value="Colicin_V"/>
    <property type="match status" value="1"/>
</dbReference>
<evidence type="ECO:0000256" key="1">
    <source>
        <dbReference type="ARBA" id="ARBA00004141"/>
    </source>
</evidence>
<keyword evidence="2 5" id="KW-0812">Transmembrane</keyword>
<dbReference type="RefSeq" id="WP_100265783.1">
    <property type="nucleotide sequence ID" value="NZ_CP018800.1"/>
</dbReference>
<feature type="transmembrane region" description="Helical" evidence="5">
    <location>
        <begin position="6"/>
        <end position="21"/>
    </location>
</feature>
<evidence type="ECO:0000256" key="3">
    <source>
        <dbReference type="ARBA" id="ARBA00022989"/>
    </source>
</evidence>
<dbReference type="PANTHER" id="PTHR36926:SF1">
    <property type="entry name" value="COLICIN V PRODUCTION PROTEIN"/>
    <property type="match status" value="1"/>
</dbReference>
<sequence length="198" mass="21176">MNFVDYILIAIVGLSMVLSLWRGFVREVISLIGLVLAFLAASRLSGQTGDFLGQWIGNATVADIAGFALVFIIVMILVGLIGAIIRRLVDLAALTATDRTLGIFFGAARGMLLIALAFLVYTSYSKPDAPWLKQSMLSPYAIELGEMLGGVIPEGYPFSRQGAAKKAAPQNSSARLTDVAIPVKDKEALKAILENSTQ</sequence>
<dbReference type="EMBL" id="CP018800">
    <property type="protein sequence ID" value="ATX82427.1"/>
    <property type="molecule type" value="Genomic_DNA"/>
</dbReference>
<dbReference type="GO" id="GO:0016020">
    <property type="term" value="C:membrane"/>
    <property type="evidence" value="ECO:0007669"/>
    <property type="project" value="UniProtKB-SubCell"/>
</dbReference>
<dbReference type="OrthoDB" id="9810601at2"/>
<protein>
    <submittedName>
        <fullName evidence="6">Membrane protein required for colicin V production</fullName>
    </submittedName>
</protein>
<accession>A0A2K8L567</accession>
<dbReference type="GO" id="GO:0009403">
    <property type="term" value="P:toxin biosynthetic process"/>
    <property type="evidence" value="ECO:0007669"/>
    <property type="project" value="InterPro"/>
</dbReference>
<dbReference type="InterPro" id="IPR003825">
    <property type="entry name" value="Colicin-V_CvpA"/>
</dbReference>
<gene>
    <name evidence="6" type="ORF">Ga0123462_1568</name>
</gene>
<comment type="subcellular location">
    <subcellularLocation>
        <location evidence="1">Membrane</location>
        <topology evidence="1">Multi-pass membrane protein</topology>
    </subcellularLocation>
</comment>
<dbReference type="PANTHER" id="PTHR36926">
    <property type="entry name" value="COLICIN V PRODUCTION PROTEIN"/>
    <property type="match status" value="1"/>
</dbReference>